<dbReference type="AlphaFoldDB" id="A0A382HRH5"/>
<dbReference type="Pfam" id="PF08378">
    <property type="entry name" value="NERD"/>
    <property type="match status" value="1"/>
</dbReference>
<evidence type="ECO:0000259" key="1">
    <source>
        <dbReference type="PROSITE" id="PS50965"/>
    </source>
</evidence>
<evidence type="ECO:0000313" key="2">
    <source>
        <dbReference type="EMBL" id="SVB89809.1"/>
    </source>
</evidence>
<protein>
    <recommendedName>
        <fullName evidence="1">NERD domain-containing protein</fullName>
    </recommendedName>
</protein>
<sequence length="89" mass="10196">VLRFINRNRGWLASKLDGELQREHPSNIKSREAELAMLEAARNLGGENWDVFHRKRVPRPDSHRSKGEIDVIAVGERAVLAIEVKNWKG</sequence>
<organism evidence="2">
    <name type="scientific">marine metagenome</name>
    <dbReference type="NCBI Taxonomy" id="408172"/>
    <lineage>
        <taxon>unclassified sequences</taxon>
        <taxon>metagenomes</taxon>
        <taxon>ecological metagenomes</taxon>
    </lineage>
</organism>
<gene>
    <name evidence="2" type="ORF">METZ01_LOCUS242663</name>
</gene>
<name>A0A382HRH5_9ZZZZ</name>
<feature type="non-terminal residue" evidence="2">
    <location>
        <position position="89"/>
    </location>
</feature>
<dbReference type="InterPro" id="IPR011528">
    <property type="entry name" value="NERD"/>
</dbReference>
<feature type="domain" description="NERD" evidence="1">
    <location>
        <begin position="29"/>
        <end position="89"/>
    </location>
</feature>
<proteinExistence type="predicted"/>
<feature type="non-terminal residue" evidence="2">
    <location>
        <position position="1"/>
    </location>
</feature>
<accession>A0A382HRH5</accession>
<dbReference type="PROSITE" id="PS50965">
    <property type="entry name" value="NERD"/>
    <property type="match status" value="1"/>
</dbReference>
<dbReference type="EMBL" id="UINC01062825">
    <property type="protein sequence ID" value="SVB89809.1"/>
    <property type="molecule type" value="Genomic_DNA"/>
</dbReference>
<reference evidence="2" key="1">
    <citation type="submission" date="2018-05" db="EMBL/GenBank/DDBJ databases">
        <authorList>
            <person name="Lanie J.A."/>
            <person name="Ng W.-L."/>
            <person name="Kazmierczak K.M."/>
            <person name="Andrzejewski T.M."/>
            <person name="Davidsen T.M."/>
            <person name="Wayne K.J."/>
            <person name="Tettelin H."/>
            <person name="Glass J.I."/>
            <person name="Rusch D."/>
            <person name="Podicherti R."/>
            <person name="Tsui H.-C.T."/>
            <person name="Winkler M.E."/>
        </authorList>
    </citation>
    <scope>NUCLEOTIDE SEQUENCE</scope>
</reference>